<dbReference type="WBParaSite" id="ES5_v2.g12783.t1">
    <property type="protein sequence ID" value="ES5_v2.g12783.t1"/>
    <property type="gene ID" value="ES5_v2.g12783"/>
</dbReference>
<evidence type="ECO:0000313" key="2">
    <source>
        <dbReference type="WBParaSite" id="ES5_v2.g12783.t1"/>
    </source>
</evidence>
<name>A0AC34F6G8_9BILA</name>
<accession>A0AC34F6G8</accession>
<protein>
    <submittedName>
        <fullName evidence="2">Uncharacterized protein</fullName>
    </submittedName>
</protein>
<reference evidence="2" key="1">
    <citation type="submission" date="2022-11" db="UniProtKB">
        <authorList>
            <consortium name="WormBaseParasite"/>
        </authorList>
    </citation>
    <scope>IDENTIFICATION</scope>
</reference>
<evidence type="ECO:0000313" key="1">
    <source>
        <dbReference type="Proteomes" id="UP000887579"/>
    </source>
</evidence>
<proteinExistence type="predicted"/>
<dbReference type="Proteomes" id="UP000887579">
    <property type="component" value="Unplaced"/>
</dbReference>
<sequence>MGLFSDSTRIQWTHFGRKHRLNFSKEEVEYMDLFEAMMKKIYNERPEFDGLIAYNDHNNRQYHLTANIKYLLQKFNALSRGNNNSPPSSYNGYNNNNNGSSNGYNTNGRQVTGYQPYQPPQIPPTYQYSYSSYNNSNLPYPGPAGPLMPQQNMYLNHYLNQNPGAPPVAAHAYAARSGTTFIGPNKLLASSWGYPMGRAW</sequence>
<organism evidence="1 2">
    <name type="scientific">Panagrolaimus sp. ES5</name>
    <dbReference type="NCBI Taxonomy" id="591445"/>
    <lineage>
        <taxon>Eukaryota</taxon>
        <taxon>Metazoa</taxon>
        <taxon>Ecdysozoa</taxon>
        <taxon>Nematoda</taxon>
        <taxon>Chromadorea</taxon>
        <taxon>Rhabditida</taxon>
        <taxon>Tylenchina</taxon>
        <taxon>Panagrolaimomorpha</taxon>
        <taxon>Panagrolaimoidea</taxon>
        <taxon>Panagrolaimidae</taxon>
        <taxon>Panagrolaimus</taxon>
    </lineage>
</organism>